<reference evidence="21 22" key="1">
    <citation type="submission" date="2024-02" db="EMBL/GenBank/DDBJ databases">
        <title>Chromosome-level genome assembly of the Eurasian Minnow (Phoxinus phoxinus).</title>
        <authorList>
            <person name="Oriowo T.O."/>
            <person name="Martin S."/>
            <person name="Stange M."/>
            <person name="Chrysostomakis Y."/>
            <person name="Brown T."/>
            <person name="Winkler S."/>
            <person name="Kukowka S."/>
            <person name="Myers E.W."/>
            <person name="Bohne A."/>
        </authorList>
    </citation>
    <scope>NUCLEOTIDE SEQUENCE [LARGE SCALE GENOMIC DNA]</scope>
    <source>
        <strain evidence="21">ZFMK-TIS-60720</strain>
        <tissue evidence="21">Whole Organism</tissue>
    </source>
</reference>
<evidence type="ECO:0000256" key="2">
    <source>
        <dbReference type="ARBA" id="ARBA00011902"/>
    </source>
</evidence>
<keyword evidence="11 18" id="KW-1133">Transmembrane helix</keyword>
<dbReference type="Proteomes" id="UP001364617">
    <property type="component" value="Unassembled WGS sequence"/>
</dbReference>
<proteinExistence type="predicted"/>
<comment type="caution">
    <text evidence="21">The sequence shown here is derived from an EMBL/GenBank/DDBJ whole genome shotgun (WGS) entry which is preliminary data.</text>
</comment>
<name>A0AAN9CWH4_9TELE</name>
<evidence type="ECO:0000256" key="16">
    <source>
        <dbReference type="ARBA" id="ARBA00023180"/>
    </source>
</evidence>
<sequence length="287" mass="32682">MIMMKKKTMLLLIVVLLTQALESQGRSAVQDEAMAPVWAQPHRMQKNLLKVPVSNTVKFHCQANGNPTPTLKLLKNGKEFKRNWRIGGFKVREHIWTIIMESVVPSDKGNYTCLMENKYGSINHTFQLDVFERSQYRQIVQAGFPANRTVVVGSDVEFECKVLNDIRNRIQWLKHGEVRGRRVDPDGRPYVRILKTAVYTADQETEVLLIRNVSLEDSGEYSCLVMNSIGHSFHSAWLTVYKEEPKYPVDISASSSSPARTVLYLSSVLTPALDCVFFTLMVVFVLN</sequence>
<evidence type="ECO:0000256" key="15">
    <source>
        <dbReference type="ARBA" id="ARBA00023170"/>
    </source>
</evidence>
<keyword evidence="16" id="KW-0325">Glycoprotein</keyword>
<dbReference type="InterPro" id="IPR052615">
    <property type="entry name" value="FGFRL"/>
</dbReference>
<dbReference type="InterPro" id="IPR003598">
    <property type="entry name" value="Ig_sub2"/>
</dbReference>
<evidence type="ECO:0000256" key="17">
    <source>
        <dbReference type="ARBA" id="ARBA00023319"/>
    </source>
</evidence>
<dbReference type="GO" id="GO:0005524">
    <property type="term" value="F:ATP binding"/>
    <property type="evidence" value="ECO:0007669"/>
    <property type="project" value="UniProtKB-KW"/>
</dbReference>
<dbReference type="SMART" id="SM00408">
    <property type="entry name" value="IGc2"/>
    <property type="match status" value="2"/>
</dbReference>
<keyword evidence="12 18" id="KW-0472">Membrane</keyword>
<evidence type="ECO:0000256" key="3">
    <source>
        <dbReference type="ARBA" id="ARBA00022553"/>
    </source>
</evidence>
<evidence type="ECO:0000256" key="4">
    <source>
        <dbReference type="ARBA" id="ARBA00022679"/>
    </source>
</evidence>
<dbReference type="InterPro" id="IPR036179">
    <property type="entry name" value="Ig-like_dom_sf"/>
</dbReference>
<evidence type="ECO:0000313" key="21">
    <source>
        <dbReference type="EMBL" id="KAK7146547.1"/>
    </source>
</evidence>
<evidence type="ECO:0000256" key="6">
    <source>
        <dbReference type="ARBA" id="ARBA00022729"/>
    </source>
</evidence>
<keyword evidence="15" id="KW-0675">Receptor</keyword>
<keyword evidence="13" id="KW-0829">Tyrosine-protein kinase</keyword>
<dbReference type="FunFam" id="2.60.40.10:FF:000020">
    <property type="entry name" value="Fibroblast growth factor receptor"/>
    <property type="match status" value="1"/>
</dbReference>
<dbReference type="InterPro" id="IPR007110">
    <property type="entry name" value="Ig-like_dom"/>
</dbReference>
<dbReference type="EC" id="2.7.10.1" evidence="2"/>
<dbReference type="GO" id="GO:0005886">
    <property type="term" value="C:plasma membrane"/>
    <property type="evidence" value="ECO:0007669"/>
    <property type="project" value="TreeGrafter"/>
</dbReference>
<gene>
    <name evidence="21" type="ORF">R3I93_014103</name>
</gene>
<dbReference type="Pfam" id="PF07679">
    <property type="entry name" value="I-set"/>
    <property type="match status" value="2"/>
</dbReference>
<evidence type="ECO:0000256" key="19">
    <source>
        <dbReference type="SAM" id="SignalP"/>
    </source>
</evidence>
<dbReference type="PROSITE" id="PS50835">
    <property type="entry name" value="IG_LIKE"/>
    <property type="match status" value="2"/>
</dbReference>
<evidence type="ECO:0000256" key="1">
    <source>
        <dbReference type="ARBA" id="ARBA00004167"/>
    </source>
</evidence>
<evidence type="ECO:0000313" key="22">
    <source>
        <dbReference type="Proteomes" id="UP001364617"/>
    </source>
</evidence>
<evidence type="ECO:0000256" key="8">
    <source>
        <dbReference type="ARBA" id="ARBA00022741"/>
    </source>
</evidence>
<keyword evidence="5 18" id="KW-0812">Transmembrane</keyword>
<dbReference type="EMBL" id="JAYKXH010000014">
    <property type="protein sequence ID" value="KAK7146547.1"/>
    <property type="molecule type" value="Genomic_DNA"/>
</dbReference>
<evidence type="ECO:0000256" key="5">
    <source>
        <dbReference type="ARBA" id="ARBA00022692"/>
    </source>
</evidence>
<dbReference type="InterPro" id="IPR003599">
    <property type="entry name" value="Ig_sub"/>
</dbReference>
<accession>A0AAN9CWH4</accession>
<dbReference type="PANTHER" id="PTHR19890:SF10">
    <property type="entry name" value="FIBROBLAST GROWTH FACTOR RECEPTOR-LIKE 1"/>
    <property type="match status" value="1"/>
</dbReference>
<dbReference type="SUPFAM" id="SSF48726">
    <property type="entry name" value="Immunoglobulin"/>
    <property type="match status" value="2"/>
</dbReference>
<dbReference type="PANTHER" id="PTHR19890">
    <property type="entry name" value="FIBROBLAST GROWTH FACTOR RECEPTOR"/>
    <property type="match status" value="1"/>
</dbReference>
<dbReference type="GO" id="GO:0017134">
    <property type="term" value="F:fibroblast growth factor binding"/>
    <property type="evidence" value="ECO:0007669"/>
    <property type="project" value="TreeGrafter"/>
</dbReference>
<evidence type="ECO:0000256" key="12">
    <source>
        <dbReference type="ARBA" id="ARBA00023136"/>
    </source>
</evidence>
<evidence type="ECO:0000256" key="14">
    <source>
        <dbReference type="ARBA" id="ARBA00023157"/>
    </source>
</evidence>
<evidence type="ECO:0000256" key="13">
    <source>
        <dbReference type="ARBA" id="ARBA00023137"/>
    </source>
</evidence>
<dbReference type="AlphaFoldDB" id="A0AAN9CWH4"/>
<dbReference type="FunFam" id="2.60.40.10:FF:000016">
    <property type="entry name" value="Fibroblast growth factor receptor"/>
    <property type="match status" value="1"/>
</dbReference>
<organism evidence="21 22">
    <name type="scientific">Phoxinus phoxinus</name>
    <name type="common">Eurasian minnow</name>
    <dbReference type="NCBI Taxonomy" id="58324"/>
    <lineage>
        <taxon>Eukaryota</taxon>
        <taxon>Metazoa</taxon>
        <taxon>Chordata</taxon>
        <taxon>Craniata</taxon>
        <taxon>Vertebrata</taxon>
        <taxon>Euteleostomi</taxon>
        <taxon>Actinopterygii</taxon>
        <taxon>Neopterygii</taxon>
        <taxon>Teleostei</taxon>
        <taxon>Ostariophysi</taxon>
        <taxon>Cypriniformes</taxon>
        <taxon>Leuciscidae</taxon>
        <taxon>Phoxininae</taxon>
        <taxon>Phoxinus</taxon>
    </lineage>
</organism>
<keyword evidence="10" id="KW-0067">ATP-binding</keyword>
<keyword evidence="9" id="KW-0418">Kinase</keyword>
<evidence type="ECO:0000256" key="18">
    <source>
        <dbReference type="SAM" id="Phobius"/>
    </source>
</evidence>
<keyword evidence="22" id="KW-1185">Reference proteome</keyword>
<protein>
    <recommendedName>
        <fullName evidence="2">receptor protein-tyrosine kinase</fullName>
        <ecNumber evidence="2">2.7.10.1</ecNumber>
    </recommendedName>
</protein>
<feature type="transmembrane region" description="Helical" evidence="18">
    <location>
        <begin position="262"/>
        <end position="286"/>
    </location>
</feature>
<keyword evidence="4" id="KW-0808">Transferase</keyword>
<dbReference type="Gene3D" id="2.60.40.10">
    <property type="entry name" value="Immunoglobulins"/>
    <property type="match status" value="2"/>
</dbReference>
<evidence type="ECO:0000256" key="11">
    <source>
        <dbReference type="ARBA" id="ARBA00022989"/>
    </source>
</evidence>
<evidence type="ECO:0000256" key="10">
    <source>
        <dbReference type="ARBA" id="ARBA00022840"/>
    </source>
</evidence>
<keyword evidence="8" id="KW-0547">Nucleotide-binding</keyword>
<evidence type="ECO:0000256" key="7">
    <source>
        <dbReference type="ARBA" id="ARBA00022737"/>
    </source>
</evidence>
<feature type="domain" description="Ig-like" evidence="20">
    <location>
        <begin position="137"/>
        <end position="239"/>
    </location>
</feature>
<feature type="domain" description="Ig-like" evidence="20">
    <location>
        <begin position="41"/>
        <end position="129"/>
    </location>
</feature>
<evidence type="ECO:0000259" key="20">
    <source>
        <dbReference type="PROSITE" id="PS50835"/>
    </source>
</evidence>
<dbReference type="InterPro" id="IPR013783">
    <property type="entry name" value="Ig-like_fold"/>
</dbReference>
<dbReference type="SMART" id="SM00409">
    <property type="entry name" value="IG"/>
    <property type="match status" value="2"/>
</dbReference>
<keyword evidence="14" id="KW-1015">Disulfide bond</keyword>
<keyword evidence="3" id="KW-0597">Phosphoprotein</keyword>
<dbReference type="InterPro" id="IPR013098">
    <property type="entry name" value="Ig_I-set"/>
</dbReference>
<evidence type="ECO:0000256" key="9">
    <source>
        <dbReference type="ARBA" id="ARBA00022777"/>
    </source>
</evidence>
<keyword evidence="6 19" id="KW-0732">Signal</keyword>
<keyword evidence="7" id="KW-0677">Repeat</keyword>
<keyword evidence="17" id="KW-0393">Immunoglobulin domain</keyword>
<dbReference type="GO" id="GO:0005007">
    <property type="term" value="F:fibroblast growth factor receptor activity"/>
    <property type="evidence" value="ECO:0007669"/>
    <property type="project" value="TreeGrafter"/>
</dbReference>
<comment type="subcellular location">
    <subcellularLocation>
        <location evidence="1">Membrane</location>
        <topology evidence="1">Single-pass membrane protein</topology>
    </subcellularLocation>
</comment>
<feature type="signal peptide" evidence="19">
    <location>
        <begin position="1"/>
        <end position="25"/>
    </location>
</feature>
<feature type="chain" id="PRO_5043046635" description="receptor protein-tyrosine kinase" evidence="19">
    <location>
        <begin position="26"/>
        <end position="287"/>
    </location>
</feature>